<accession>A0A1M5J244</accession>
<gene>
    <name evidence="2" type="ORF">SAMN04488522_105166</name>
</gene>
<feature type="signal peptide" evidence="1">
    <location>
        <begin position="1"/>
        <end position="22"/>
    </location>
</feature>
<dbReference type="OrthoDB" id="1150971at2"/>
<evidence type="ECO:0000313" key="3">
    <source>
        <dbReference type="Proteomes" id="UP000184287"/>
    </source>
</evidence>
<feature type="chain" id="PRO_5012409336" evidence="1">
    <location>
        <begin position="23"/>
        <end position="218"/>
    </location>
</feature>
<evidence type="ECO:0000313" key="2">
    <source>
        <dbReference type="EMBL" id="SHG34667.1"/>
    </source>
</evidence>
<dbReference type="STRING" id="288992.SAMN04488522_105166"/>
<evidence type="ECO:0000256" key="1">
    <source>
        <dbReference type="SAM" id="SignalP"/>
    </source>
</evidence>
<dbReference type="AlphaFoldDB" id="A0A1M5J244"/>
<sequence length="218" mass="24736">MKKLVFTIMALLSAYFTSGAQGKTTTDALQNAVTKLDRATKARDYESLQKEFLSIAEQDKKNWLPYYYAAFCNAKTGFFLQDDGDGVEPFSNRGEDQAKKAKALLDTVGQKKELSEVYTVLSMVYRTKVFINPMTYGRKYGKLSQEYRIKAQALNPQNPRAIYVKAWEMYNTPKLWGGNKELGKQLAEQSLGLLKDPETGVYPHWGKAESQELLSKNK</sequence>
<protein>
    <submittedName>
        <fullName evidence="2">Uncharacterized protein</fullName>
    </submittedName>
</protein>
<dbReference type="RefSeq" id="WP_143166910.1">
    <property type="nucleotide sequence ID" value="NZ_FQUQ01000005.1"/>
</dbReference>
<organism evidence="2 3">
    <name type="scientific">Pedobacter caeni</name>
    <dbReference type="NCBI Taxonomy" id="288992"/>
    <lineage>
        <taxon>Bacteria</taxon>
        <taxon>Pseudomonadati</taxon>
        <taxon>Bacteroidota</taxon>
        <taxon>Sphingobacteriia</taxon>
        <taxon>Sphingobacteriales</taxon>
        <taxon>Sphingobacteriaceae</taxon>
        <taxon>Pedobacter</taxon>
    </lineage>
</organism>
<keyword evidence="1" id="KW-0732">Signal</keyword>
<reference evidence="3" key="1">
    <citation type="submission" date="2016-11" db="EMBL/GenBank/DDBJ databases">
        <authorList>
            <person name="Varghese N."/>
            <person name="Submissions S."/>
        </authorList>
    </citation>
    <scope>NUCLEOTIDE SEQUENCE [LARGE SCALE GENOMIC DNA]</scope>
    <source>
        <strain evidence="3">DSM 16990</strain>
    </source>
</reference>
<dbReference type="EMBL" id="FQUQ01000005">
    <property type="protein sequence ID" value="SHG34667.1"/>
    <property type="molecule type" value="Genomic_DNA"/>
</dbReference>
<keyword evidence="3" id="KW-1185">Reference proteome</keyword>
<dbReference type="Proteomes" id="UP000184287">
    <property type="component" value="Unassembled WGS sequence"/>
</dbReference>
<name>A0A1M5J244_9SPHI</name>
<proteinExistence type="predicted"/>